<gene>
    <name evidence="3" type="ORF">ODALV1_LOCUS14389</name>
</gene>
<feature type="compositionally biased region" description="Acidic residues" evidence="1">
    <location>
        <begin position="641"/>
        <end position="666"/>
    </location>
</feature>
<proteinExistence type="predicted"/>
<evidence type="ECO:0000256" key="2">
    <source>
        <dbReference type="SAM" id="Phobius"/>
    </source>
</evidence>
<evidence type="ECO:0000313" key="3">
    <source>
        <dbReference type="EMBL" id="CAL8110654.1"/>
    </source>
</evidence>
<dbReference type="Proteomes" id="UP001642540">
    <property type="component" value="Unassembled WGS sequence"/>
</dbReference>
<evidence type="ECO:0000256" key="1">
    <source>
        <dbReference type="SAM" id="MobiDB-lite"/>
    </source>
</evidence>
<feature type="compositionally biased region" description="Polar residues" evidence="1">
    <location>
        <begin position="452"/>
        <end position="482"/>
    </location>
</feature>
<keyword evidence="2" id="KW-0812">Transmembrane</keyword>
<keyword evidence="2" id="KW-1133">Transmembrane helix</keyword>
<feature type="compositionally biased region" description="Polar residues" evidence="1">
    <location>
        <begin position="769"/>
        <end position="778"/>
    </location>
</feature>
<reference evidence="3 4" key="1">
    <citation type="submission" date="2024-08" db="EMBL/GenBank/DDBJ databases">
        <authorList>
            <person name="Cucini C."/>
            <person name="Frati F."/>
        </authorList>
    </citation>
    <scope>NUCLEOTIDE SEQUENCE [LARGE SCALE GENOMIC DNA]</scope>
</reference>
<keyword evidence="4" id="KW-1185">Reference proteome</keyword>
<feature type="region of interest" description="Disordered" evidence="1">
    <location>
        <begin position="761"/>
        <end position="787"/>
    </location>
</feature>
<comment type="caution">
    <text evidence="3">The sequence shown here is derived from an EMBL/GenBank/DDBJ whole genome shotgun (WGS) entry which is preliminary data.</text>
</comment>
<accession>A0ABP1QRN3</accession>
<sequence length="907" mass="98246">MSLFQGIRLRQRESSSSSSTIITMFSCSSKAAVLWVFTLLIMNVLVGVSDSASVPISGALDDDDIMESLASSRILLDESSSTPKATTQLNKILPPPPAPLISQHHANGIGNGNSIDVDGSIADVTLPKESVNSYEMSSSSSSPLHVARCRATCLEKFKPQEKEEVEVVTPSSTAPSFSTVMDLTTTSADEMHLLPILRLRKKRATSKFTQEDQLKKVKKNSTLSQPWSCSNDSPDCLSCWQTCELLETGRAQSKLNPITSTQTESNHKDEVPCALLLDSKQCLDGCQVACSFYKHILLPNVEQQSAKAFTSNPVVATAQKNVVRIVPGKITWPLAQESNKNSPLSSPSVVYAVIQEYPDRKWRQIAQTTATEIQIPSELTSAMKTKLRSVRVLVVGPEGLLSVYSPEKRGEQLSDNNSNSQAVIESSGARANTLRIDVALERSEQEKKGESAMTTVTISDSSLDGNNNDYHQQSGNDNNNDAVTSLGIDRTAPDSPVTNSSFGGTAIAFPTVENDHSDGVEGEPFELRRVSLIHQKSLVIAELQWNGIGNNPSQEYLITWELTGGGLKGHLVTDSTSVTLSLWPDTLYQIQVELFVQNFDGDGEQPAVESSTVSLKSLPLIVDTSEASFPFESPSALLGNNDEEEEDEEDESEQEGNEREVGEEEDSGHKSITGFLNMTLVLGISVTALIFVLVILTLAAFTWTRTRSFSSSKVGCISGIGGRYCYKGCFSDCTEPELLLSEEDLIEDTNVFGYVGLPKKSQGDKKNCSWKQNSFSPSQDKREGQESVVGADTSVAVISSGGSSSEAPFSYLNYYCHNSSQSAPFASSGKVGTGAIKVGEQGCPSSSSCWLPNATCTTYTNSVPVTTSSSRDAMEEGAAARNLQQIQQQQQQYHQGLHRNINNNSKQ</sequence>
<feature type="transmembrane region" description="Helical" evidence="2">
    <location>
        <begin position="680"/>
        <end position="703"/>
    </location>
</feature>
<name>A0ABP1QRN3_9HEXA</name>
<protein>
    <recommendedName>
        <fullName evidence="5">Fibronectin type-III domain-containing protein</fullName>
    </recommendedName>
</protein>
<evidence type="ECO:0008006" key="5">
    <source>
        <dbReference type="Google" id="ProtNLM"/>
    </source>
</evidence>
<feature type="compositionally biased region" description="Basic and acidic residues" evidence="1">
    <location>
        <begin position="441"/>
        <end position="450"/>
    </location>
</feature>
<dbReference type="EMBL" id="CAXLJM020000046">
    <property type="protein sequence ID" value="CAL8110654.1"/>
    <property type="molecule type" value="Genomic_DNA"/>
</dbReference>
<evidence type="ECO:0000313" key="4">
    <source>
        <dbReference type="Proteomes" id="UP001642540"/>
    </source>
</evidence>
<organism evidence="3 4">
    <name type="scientific">Orchesella dallaii</name>
    <dbReference type="NCBI Taxonomy" id="48710"/>
    <lineage>
        <taxon>Eukaryota</taxon>
        <taxon>Metazoa</taxon>
        <taxon>Ecdysozoa</taxon>
        <taxon>Arthropoda</taxon>
        <taxon>Hexapoda</taxon>
        <taxon>Collembola</taxon>
        <taxon>Entomobryomorpha</taxon>
        <taxon>Entomobryoidea</taxon>
        <taxon>Orchesellidae</taxon>
        <taxon>Orchesellinae</taxon>
        <taxon>Orchesella</taxon>
    </lineage>
</organism>
<feature type="region of interest" description="Disordered" evidence="1">
    <location>
        <begin position="441"/>
        <end position="482"/>
    </location>
</feature>
<feature type="region of interest" description="Disordered" evidence="1">
    <location>
        <begin position="630"/>
        <end position="668"/>
    </location>
</feature>
<keyword evidence="2" id="KW-0472">Membrane</keyword>